<dbReference type="EMBL" id="MUGS01000002">
    <property type="protein sequence ID" value="OXG09286.1"/>
    <property type="molecule type" value="Genomic_DNA"/>
</dbReference>
<keyword evidence="1" id="KW-0732">Signal</keyword>
<sequence>MKSNINIVYTLLLALAFISCSSSDSDSAQAPPSPYTQYGTAFEKMPKKEDAVIYQVNIRAFSSAGTLKGVQERLTQIQELGANVIYLMPVYPVGKIKASGELGSPYAVQDYKAVNPDFGSLQDLQVLVEEAHKKNLAVVLDWVANHTAWDNAWITQHPGWYQKNDKGEIIIPPGTNYTDVAQLDFNNTEMKDAMIDAMSYWVYNANIDGFRCDYADLVPQSFWSDAITKLRSIKKNQTLLMLAEGSKVNHFASGFDYTFGFNFFSTLEKVFKESTPATTIQDSNATEYANNYNPENRIVRYTSNHDVNLSDGTPLDLFGGKKGSIATFVVAAYLKSVPMIYNGQEIGYDKRINYFAKTPIDWSTADAAMLAEYKKIIAFRNTSAALKKGVYTGYSSNAISAFTMVNDTEKVLVLSNLTNNTIKYLVSPVLKATWKDAFSGASVTLGSEITLQPFQYLVLKN</sequence>
<dbReference type="Gene3D" id="3.20.20.80">
    <property type="entry name" value="Glycosidases"/>
    <property type="match status" value="1"/>
</dbReference>
<gene>
    <name evidence="3" type="ORF">B0A64_00545</name>
</gene>
<dbReference type="AlphaFoldDB" id="A0A227PJI6"/>
<name>A0A227PJI6_9FLAO</name>
<keyword evidence="4" id="KW-1185">Reference proteome</keyword>
<dbReference type="CDD" id="cd11313">
    <property type="entry name" value="AmyAc_arch_bac_AmyA"/>
    <property type="match status" value="1"/>
</dbReference>
<dbReference type="GO" id="GO:0009313">
    <property type="term" value="P:oligosaccharide catabolic process"/>
    <property type="evidence" value="ECO:0007669"/>
    <property type="project" value="TreeGrafter"/>
</dbReference>
<proteinExistence type="predicted"/>
<dbReference type="PANTHER" id="PTHR10357:SF205">
    <property type="entry name" value="O-GLYCOSYL HYDROLASE FAMILY 13"/>
    <property type="match status" value="1"/>
</dbReference>
<organism evidence="3 4">
    <name type="scientific">Flavobacterium araucananum</name>
    <dbReference type="NCBI Taxonomy" id="946678"/>
    <lineage>
        <taxon>Bacteria</taxon>
        <taxon>Pseudomonadati</taxon>
        <taxon>Bacteroidota</taxon>
        <taxon>Flavobacteriia</taxon>
        <taxon>Flavobacteriales</taxon>
        <taxon>Flavobacteriaceae</taxon>
        <taxon>Flavobacterium</taxon>
    </lineage>
</organism>
<dbReference type="Pfam" id="PF00128">
    <property type="entry name" value="Alpha-amylase"/>
    <property type="match status" value="2"/>
</dbReference>
<dbReference type="InterPro" id="IPR017853">
    <property type="entry name" value="GH"/>
</dbReference>
<protein>
    <submittedName>
        <fullName evidence="3">Alpha-amylase</fullName>
    </submittedName>
</protein>
<feature type="chain" id="PRO_5030039591" evidence="1">
    <location>
        <begin position="31"/>
        <end position="461"/>
    </location>
</feature>
<feature type="signal peptide" evidence="1">
    <location>
        <begin position="1"/>
        <end position="30"/>
    </location>
</feature>
<feature type="domain" description="Glycosyl hydrolase family 13 catalytic" evidence="2">
    <location>
        <begin position="55"/>
        <end position="380"/>
    </location>
</feature>
<dbReference type="PROSITE" id="PS51257">
    <property type="entry name" value="PROKAR_LIPOPROTEIN"/>
    <property type="match status" value="1"/>
</dbReference>
<accession>A0A227PJI6</accession>
<dbReference type="SUPFAM" id="SSF51011">
    <property type="entry name" value="Glycosyl hydrolase domain"/>
    <property type="match status" value="1"/>
</dbReference>
<dbReference type="RefSeq" id="WP_089477603.1">
    <property type="nucleotide sequence ID" value="NZ_MUGS01000002.1"/>
</dbReference>
<dbReference type="SMART" id="SM00642">
    <property type="entry name" value="Aamy"/>
    <property type="match status" value="1"/>
</dbReference>
<evidence type="ECO:0000313" key="3">
    <source>
        <dbReference type="EMBL" id="OXG09286.1"/>
    </source>
</evidence>
<dbReference type="PANTHER" id="PTHR10357">
    <property type="entry name" value="ALPHA-AMYLASE FAMILY MEMBER"/>
    <property type="match status" value="1"/>
</dbReference>
<dbReference type="SUPFAM" id="SSF51445">
    <property type="entry name" value="(Trans)glycosidases"/>
    <property type="match status" value="1"/>
</dbReference>
<evidence type="ECO:0000313" key="4">
    <source>
        <dbReference type="Proteomes" id="UP000214684"/>
    </source>
</evidence>
<dbReference type="OrthoDB" id="9805159at2"/>
<comment type="caution">
    <text evidence="3">The sequence shown here is derived from an EMBL/GenBank/DDBJ whole genome shotgun (WGS) entry which is preliminary data.</text>
</comment>
<dbReference type="GO" id="GO:0004556">
    <property type="term" value="F:alpha-amylase activity"/>
    <property type="evidence" value="ECO:0007669"/>
    <property type="project" value="TreeGrafter"/>
</dbReference>
<evidence type="ECO:0000256" key="1">
    <source>
        <dbReference type="SAM" id="SignalP"/>
    </source>
</evidence>
<dbReference type="InterPro" id="IPR006047">
    <property type="entry name" value="GH13_cat_dom"/>
</dbReference>
<evidence type="ECO:0000259" key="2">
    <source>
        <dbReference type="SMART" id="SM00642"/>
    </source>
</evidence>
<dbReference type="Proteomes" id="UP000214684">
    <property type="component" value="Unassembled WGS sequence"/>
</dbReference>
<reference evidence="3 4" key="1">
    <citation type="submission" date="2016-11" db="EMBL/GenBank/DDBJ databases">
        <title>Whole genomes of Flavobacteriaceae.</title>
        <authorList>
            <person name="Stine C."/>
            <person name="Li C."/>
            <person name="Tadesse D."/>
        </authorList>
    </citation>
    <scope>NUCLEOTIDE SEQUENCE [LARGE SCALE GENOMIC DNA]</scope>
    <source>
        <strain evidence="3 4">DSM 24704</strain>
    </source>
</reference>